<keyword evidence="2" id="KW-0521">NADP</keyword>
<accession>A0A3M2SF28</accession>
<dbReference type="InterPro" id="IPR036291">
    <property type="entry name" value="NAD(P)-bd_dom_sf"/>
</dbReference>
<dbReference type="SUPFAM" id="SSF51735">
    <property type="entry name" value="NAD(P)-binding Rossmann-fold domains"/>
    <property type="match status" value="1"/>
</dbReference>
<evidence type="ECO:0000313" key="5">
    <source>
        <dbReference type="EMBL" id="RMJ15825.1"/>
    </source>
</evidence>
<gene>
    <name evidence="5" type="ORF">CDV36_004497</name>
</gene>
<organism evidence="5 6">
    <name type="scientific">Fusarium kuroshium</name>
    <dbReference type="NCBI Taxonomy" id="2010991"/>
    <lineage>
        <taxon>Eukaryota</taxon>
        <taxon>Fungi</taxon>
        <taxon>Dikarya</taxon>
        <taxon>Ascomycota</taxon>
        <taxon>Pezizomycotina</taxon>
        <taxon>Sordariomycetes</taxon>
        <taxon>Hypocreomycetidae</taxon>
        <taxon>Hypocreales</taxon>
        <taxon>Nectriaceae</taxon>
        <taxon>Fusarium</taxon>
        <taxon>Fusarium solani species complex</taxon>
    </lineage>
</organism>
<dbReference type="AlphaFoldDB" id="A0A3M2SF28"/>
<comment type="similarity">
    <text evidence="1">Belongs to the NmrA-type oxidoreductase family. Isoflavone reductase subfamily.</text>
</comment>
<dbReference type="InterPro" id="IPR051609">
    <property type="entry name" value="NmrA/Isoflavone_reductase-like"/>
</dbReference>
<proteinExistence type="inferred from homology"/>
<sequence>MVKIAIAGGSSELAREILDKLVATGKHEITALVRKDPSQFPHLAGVRWVQTNFQDKAELAQLLKGIHTVLSFIAAHLDPENQAQKNVIDASVEAGVKRFAPSEWSTGVKLSTSLDVMPWYTGKIEIAQYLENLNKDKKVLEYCRFQVGAFMDYLCHPYKASKYITTLPINIDLEKKHAIVVEGSLDDEMTYTSVEDIAHVIARAVDYEGEWPTIGGIQGDKITIGEVLRIGEKIKGESFTVDWLKMEDLAAGELKTNKYPRLDIPSVPKDQVESFSKMAIIGVLIAMTRGVWTVSDEWNKIFPDYKFTGVEELLKEAWKGH</sequence>
<dbReference type="Proteomes" id="UP000277212">
    <property type="component" value="Unassembled WGS sequence"/>
</dbReference>
<name>A0A3M2SF28_9HYPO</name>
<protein>
    <recommendedName>
        <fullName evidence="4">NmrA-like domain-containing protein</fullName>
    </recommendedName>
</protein>
<keyword evidence="3" id="KW-0560">Oxidoreductase</keyword>
<reference evidence="5 6" key="1">
    <citation type="submission" date="2017-06" db="EMBL/GenBank/DDBJ databases">
        <title>Comparative genomic analysis of Ambrosia Fusariam Clade fungi.</title>
        <authorList>
            <person name="Stajich J.E."/>
            <person name="Carrillo J."/>
            <person name="Kijimoto T."/>
            <person name="Eskalen A."/>
            <person name="O'Donnell K."/>
            <person name="Kasson M."/>
        </authorList>
    </citation>
    <scope>NUCLEOTIDE SEQUENCE [LARGE SCALE GENOMIC DNA]</scope>
    <source>
        <strain evidence="5">UCR3666</strain>
    </source>
</reference>
<evidence type="ECO:0000256" key="3">
    <source>
        <dbReference type="ARBA" id="ARBA00023002"/>
    </source>
</evidence>
<dbReference type="InterPro" id="IPR008030">
    <property type="entry name" value="NmrA-like"/>
</dbReference>
<comment type="caution">
    <text evidence="5">The sequence shown here is derived from an EMBL/GenBank/DDBJ whole genome shotgun (WGS) entry which is preliminary data.</text>
</comment>
<dbReference type="Gene3D" id="3.90.25.10">
    <property type="entry name" value="UDP-galactose 4-epimerase, domain 1"/>
    <property type="match status" value="1"/>
</dbReference>
<evidence type="ECO:0000256" key="1">
    <source>
        <dbReference type="ARBA" id="ARBA00005725"/>
    </source>
</evidence>
<evidence type="ECO:0000259" key="4">
    <source>
        <dbReference type="Pfam" id="PF05368"/>
    </source>
</evidence>
<evidence type="ECO:0000256" key="2">
    <source>
        <dbReference type="ARBA" id="ARBA00022857"/>
    </source>
</evidence>
<dbReference type="STRING" id="2010991.A0A3M2SF28"/>
<evidence type="ECO:0000313" key="6">
    <source>
        <dbReference type="Proteomes" id="UP000277212"/>
    </source>
</evidence>
<keyword evidence="6" id="KW-1185">Reference proteome</keyword>
<dbReference type="PANTHER" id="PTHR47706">
    <property type="entry name" value="NMRA-LIKE FAMILY PROTEIN"/>
    <property type="match status" value="1"/>
</dbReference>
<dbReference type="GO" id="GO:0016491">
    <property type="term" value="F:oxidoreductase activity"/>
    <property type="evidence" value="ECO:0007669"/>
    <property type="project" value="UniProtKB-KW"/>
</dbReference>
<feature type="domain" description="NmrA-like" evidence="4">
    <location>
        <begin position="3"/>
        <end position="312"/>
    </location>
</feature>
<dbReference type="OrthoDB" id="10000533at2759"/>
<dbReference type="Gene3D" id="3.40.50.720">
    <property type="entry name" value="NAD(P)-binding Rossmann-like Domain"/>
    <property type="match status" value="1"/>
</dbReference>
<dbReference type="Pfam" id="PF05368">
    <property type="entry name" value="NmrA"/>
    <property type="match status" value="1"/>
</dbReference>
<dbReference type="PANTHER" id="PTHR47706:SF4">
    <property type="entry name" value="NMRA-LIKE DOMAIN-CONTAINING PROTEIN"/>
    <property type="match status" value="1"/>
</dbReference>
<dbReference type="EMBL" id="NKUJ01000058">
    <property type="protein sequence ID" value="RMJ15825.1"/>
    <property type="molecule type" value="Genomic_DNA"/>
</dbReference>